<gene>
    <name evidence="2" type="ORF">HMPREF0444_1171</name>
</gene>
<dbReference type="EMBL" id="ACKZ01000020">
    <property type="protein sequence ID" value="EEW36953.1"/>
    <property type="molecule type" value="Genomic_DNA"/>
</dbReference>
<organism evidence="2 3">
    <name type="scientific">Granulicatella adiacens ATCC 49175</name>
    <dbReference type="NCBI Taxonomy" id="638301"/>
    <lineage>
        <taxon>Bacteria</taxon>
        <taxon>Bacillati</taxon>
        <taxon>Bacillota</taxon>
        <taxon>Bacilli</taxon>
        <taxon>Lactobacillales</taxon>
        <taxon>Carnobacteriaceae</taxon>
        <taxon>Granulicatella</taxon>
    </lineage>
</organism>
<proteinExistence type="predicted"/>
<dbReference type="Proteomes" id="UP000005926">
    <property type="component" value="Unassembled WGS sequence"/>
</dbReference>
<feature type="transmembrane region" description="Helical" evidence="1">
    <location>
        <begin position="97"/>
        <end position="117"/>
    </location>
</feature>
<dbReference type="eggNOG" id="ENOG50323D0">
    <property type="taxonomic scope" value="Bacteria"/>
</dbReference>
<dbReference type="STRING" id="638301.HMPREF0444_1171"/>
<feature type="transmembrane region" description="Helical" evidence="1">
    <location>
        <begin position="7"/>
        <end position="26"/>
    </location>
</feature>
<protein>
    <submittedName>
        <fullName evidence="2">Uncharacterized protein</fullName>
    </submittedName>
</protein>
<evidence type="ECO:0000313" key="2">
    <source>
        <dbReference type="EMBL" id="EEW36953.1"/>
    </source>
</evidence>
<keyword evidence="3" id="KW-1185">Reference proteome</keyword>
<sequence length="132" mass="14844">MNKFLRVLFIILLVAMGGAMIYQIFFPEVMGAHSGYGVAVGWQREIGFWNLAVLIILVAVNVKYDWFYLRVVLGALIVGGIGIGTNHLLAYLEGATFVNLVGAIENYMLVIGWVIGWKLQEKIETSREHERK</sequence>
<feature type="transmembrane region" description="Helical" evidence="1">
    <location>
        <begin position="46"/>
        <end position="64"/>
    </location>
</feature>
<accession>C8NGX6</accession>
<evidence type="ECO:0000256" key="1">
    <source>
        <dbReference type="SAM" id="Phobius"/>
    </source>
</evidence>
<reference evidence="2 3" key="1">
    <citation type="submission" date="2009-08" db="EMBL/GenBank/DDBJ databases">
        <authorList>
            <person name="Muzny D."/>
            <person name="Qin X."/>
            <person name="Deng J."/>
            <person name="Jiang H."/>
            <person name="Liu Y."/>
            <person name="Qu J."/>
            <person name="Song X.-Z."/>
            <person name="Zhang L."/>
            <person name="Thornton R."/>
            <person name="Coyle M."/>
            <person name="Francisco L."/>
            <person name="Jackson L."/>
            <person name="Javaid M."/>
            <person name="Korchina V."/>
            <person name="Kovar C."/>
            <person name="Mata R."/>
            <person name="Mathew T."/>
            <person name="Ngo R."/>
            <person name="Nguyen L."/>
            <person name="Nguyen N."/>
            <person name="Okwuonu G."/>
            <person name="Ongeri F."/>
            <person name="Pham C."/>
            <person name="Simmons D."/>
            <person name="Wilczek-Boney K."/>
            <person name="Hale W."/>
            <person name="Jakkamsetti A."/>
            <person name="Pham P."/>
            <person name="Ruth R."/>
            <person name="San Lucas F."/>
            <person name="Warren J."/>
            <person name="Zhang J."/>
            <person name="Zhao Z."/>
            <person name="Zhou C."/>
            <person name="Zhu D."/>
            <person name="Lee S."/>
            <person name="Bess C."/>
            <person name="Blankenburg K."/>
            <person name="Forbes L."/>
            <person name="Fu Q."/>
            <person name="Gubbala S."/>
            <person name="Hirani K."/>
            <person name="Jayaseelan J.C."/>
            <person name="Lara F."/>
            <person name="Munidasa M."/>
            <person name="Palculict T."/>
            <person name="Patil S."/>
            <person name="Pu L.-L."/>
            <person name="Saada N."/>
            <person name="Tang L."/>
            <person name="Weissenberger G."/>
            <person name="Zhu Y."/>
            <person name="Hemphill L."/>
            <person name="Shang Y."/>
            <person name="Youmans B."/>
            <person name="Ayvaz T."/>
            <person name="Ross M."/>
            <person name="Santibanez J."/>
            <person name="Aqrawi P."/>
            <person name="Gross S."/>
            <person name="Joshi V."/>
            <person name="Fowler G."/>
            <person name="Nazareth L."/>
            <person name="Reid J."/>
            <person name="Worley K."/>
            <person name="Petrosino J."/>
            <person name="Highlander S."/>
            <person name="Gibbs R."/>
        </authorList>
    </citation>
    <scope>NUCLEOTIDE SEQUENCE [LARGE SCALE GENOMIC DNA]</scope>
    <source>
        <strain evidence="2 3">ATCC 49175</strain>
    </source>
</reference>
<name>C8NGX6_9LACT</name>
<keyword evidence="1" id="KW-0812">Transmembrane</keyword>
<feature type="transmembrane region" description="Helical" evidence="1">
    <location>
        <begin position="71"/>
        <end position="91"/>
    </location>
</feature>
<evidence type="ECO:0000313" key="3">
    <source>
        <dbReference type="Proteomes" id="UP000005926"/>
    </source>
</evidence>
<keyword evidence="1" id="KW-0472">Membrane</keyword>
<keyword evidence="1" id="KW-1133">Transmembrane helix</keyword>
<comment type="caution">
    <text evidence="2">The sequence shown here is derived from an EMBL/GenBank/DDBJ whole genome shotgun (WGS) entry which is preliminary data.</text>
</comment>
<dbReference type="HOGENOM" id="CLU_1980261_0_0_9"/>
<dbReference type="RefSeq" id="WP_005607397.1">
    <property type="nucleotide sequence ID" value="NZ_CP102283.1"/>
</dbReference>
<dbReference type="GeneID" id="78411924"/>
<dbReference type="AlphaFoldDB" id="C8NGX6"/>